<comment type="similarity">
    <text evidence="8">Belongs to the peroxiredoxin family. BCP/PrxQ subfamily.</text>
</comment>
<comment type="catalytic activity">
    <reaction evidence="9">
        <text>a hydroperoxide + [thioredoxin]-dithiol = an alcohol + [thioredoxin]-disulfide + H2O</text>
        <dbReference type="Rhea" id="RHEA:62620"/>
        <dbReference type="Rhea" id="RHEA-COMP:10698"/>
        <dbReference type="Rhea" id="RHEA-COMP:10700"/>
        <dbReference type="ChEBI" id="CHEBI:15377"/>
        <dbReference type="ChEBI" id="CHEBI:29950"/>
        <dbReference type="ChEBI" id="CHEBI:30879"/>
        <dbReference type="ChEBI" id="CHEBI:35924"/>
        <dbReference type="ChEBI" id="CHEBI:50058"/>
        <dbReference type="EC" id="1.11.1.24"/>
    </reaction>
</comment>
<dbReference type="PANTHER" id="PTHR42801">
    <property type="entry name" value="THIOREDOXIN-DEPENDENT PEROXIDE REDUCTASE"/>
    <property type="match status" value="1"/>
</dbReference>
<feature type="region of interest" description="Disordered" evidence="10">
    <location>
        <begin position="1"/>
        <end position="32"/>
    </location>
</feature>
<dbReference type="GO" id="GO:0045454">
    <property type="term" value="P:cell redox homeostasis"/>
    <property type="evidence" value="ECO:0007669"/>
    <property type="project" value="TreeGrafter"/>
</dbReference>
<dbReference type="InterPro" id="IPR013766">
    <property type="entry name" value="Thioredoxin_domain"/>
</dbReference>
<dbReference type="EMBL" id="JANCYW010000020">
    <property type="protein sequence ID" value="KAK4538745.1"/>
    <property type="molecule type" value="Genomic_DNA"/>
</dbReference>
<dbReference type="GO" id="GO:0005737">
    <property type="term" value="C:cytoplasm"/>
    <property type="evidence" value="ECO:0007669"/>
    <property type="project" value="TreeGrafter"/>
</dbReference>
<dbReference type="GO" id="GO:0034599">
    <property type="term" value="P:cellular response to oxidative stress"/>
    <property type="evidence" value="ECO:0007669"/>
    <property type="project" value="TreeGrafter"/>
</dbReference>
<evidence type="ECO:0000313" key="13">
    <source>
        <dbReference type="Proteomes" id="UP001301350"/>
    </source>
</evidence>
<accession>A0AAV9J2F0</accession>
<dbReference type="EC" id="1.11.1.24" evidence="1"/>
<dbReference type="PANTHER" id="PTHR42801:SF23">
    <property type="entry name" value="PEROXIREDOXIN DOT5"/>
    <property type="match status" value="1"/>
</dbReference>
<comment type="caution">
    <text evidence="12">The sequence shown here is derived from an EMBL/GenBank/DDBJ whole genome shotgun (WGS) entry which is preliminary data.</text>
</comment>
<dbReference type="Pfam" id="PF00578">
    <property type="entry name" value="AhpC-TSA"/>
    <property type="match status" value="1"/>
</dbReference>
<gene>
    <name evidence="12" type="ORF">CDCA_CDCA20G4770</name>
</gene>
<evidence type="ECO:0000256" key="7">
    <source>
        <dbReference type="ARBA" id="ARBA00032824"/>
    </source>
</evidence>
<dbReference type="Gene3D" id="3.40.30.10">
    <property type="entry name" value="Glutaredoxin"/>
    <property type="match status" value="1"/>
</dbReference>
<dbReference type="AlphaFoldDB" id="A0AAV9J2F0"/>
<reference evidence="12 13" key="1">
    <citation type="submission" date="2022-07" db="EMBL/GenBank/DDBJ databases">
        <title>Genome-wide signatures of adaptation to extreme environments.</title>
        <authorList>
            <person name="Cho C.H."/>
            <person name="Yoon H.S."/>
        </authorList>
    </citation>
    <scope>NUCLEOTIDE SEQUENCE [LARGE SCALE GENOMIC DNA]</scope>
    <source>
        <strain evidence="12 13">DBV 063 E5</strain>
    </source>
</reference>
<organism evidence="12 13">
    <name type="scientific">Cyanidium caldarium</name>
    <name type="common">Red alga</name>
    <dbReference type="NCBI Taxonomy" id="2771"/>
    <lineage>
        <taxon>Eukaryota</taxon>
        <taxon>Rhodophyta</taxon>
        <taxon>Bangiophyceae</taxon>
        <taxon>Cyanidiales</taxon>
        <taxon>Cyanidiaceae</taxon>
        <taxon>Cyanidium</taxon>
    </lineage>
</organism>
<dbReference type="GO" id="GO:0008379">
    <property type="term" value="F:thioredoxin peroxidase activity"/>
    <property type="evidence" value="ECO:0007669"/>
    <property type="project" value="TreeGrafter"/>
</dbReference>
<evidence type="ECO:0000256" key="3">
    <source>
        <dbReference type="ARBA" id="ARBA00022862"/>
    </source>
</evidence>
<keyword evidence="13" id="KW-1185">Reference proteome</keyword>
<keyword evidence="4" id="KW-0560">Oxidoreductase</keyword>
<protein>
    <recommendedName>
        <fullName evidence="1">thioredoxin-dependent peroxiredoxin</fullName>
        <ecNumber evidence="1">1.11.1.24</ecNumber>
    </recommendedName>
    <alternativeName>
        <fullName evidence="7">Thioredoxin peroxidase</fullName>
    </alternativeName>
</protein>
<evidence type="ECO:0000256" key="9">
    <source>
        <dbReference type="ARBA" id="ARBA00049091"/>
    </source>
</evidence>
<evidence type="ECO:0000256" key="2">
    <source>
        <dbReference type="ARBA" id="ARBA00022559"/>
    </source>
</evidence>
<dbReference type="PROSITE" id="PS51352">
    <property type="entry name" value="THIOREDOXIN_2"/>
    <property type="match status" value="1"/>
</dbReference>
<keyword evidence="3" id="KW-0049">Antioxidant</keyword>
<evidence type="ECO:0000313" key="12">
    <source>
        <dbReference type="EMBL" id="KAK4538745.1"/>
    </source>
</evidence>
<name>A0AAV9J2F0_CYACA</name>
<evidence type="ECO:0000259" key="11">
    <source>
        <dbReference type="PROSITE" id="PS51352"/>
    </source>
</evidence>
<feature type="compositionally biased region" description="Basic and acidic residues" evidence="10">
    <location>
        <begin position="22"/>
        <end position="32"/>
    </location>
</feature>
<evidence type="ECO:0000256" key="8">
    <source>
        <dbReference type="ARBA" id="ARBA00038489"/>
    </source>
</evidence>
<keyword evidence="6" id="KW-0676">Redox-active center</keyword>
<evidence type="ECO:0000256" key="5">
    <source>
        <dbReference type="ARBA" id="ARBA00023157"/>
    </source>
</evidence>
<dbReference type="Proteomes" id="UP001301350">
    <property type="component" value="Unassembled WGS sequence"/>
</dbReference>
<keyword evidence="5" id="KW-1015">Disulfide bond</keyword>
<dbReference type="InterPro" id="IPR036249">
    <property type="entry name" value="Thioredoxin-like_sf"/>
</dbReference>
<dbReference type="InterPro" id="IPR000866">
    <property type="entry name" value="AhpC/TSA"/>
</dbReference>
<dbReference type="CDD" id="cd03017">
    <property type="entry name" value="PRX_BCP"/>
    <property type="match status" value="1"/>
</dbReference>
<evidence type="ECO:0000256" key="4">
    <source>
        <dbReference type="ARBA" id="ARBA00023002"/>
    </source>
</evidence>
<evidence type="ECO:0000256" key="10">
    <source>
        <dbReference type="SAM" id="MobiDB-lite"/>
    </source>
</evidence>
<proteinExistence type="inferred from homology"/>
<evidence type="ECO:0000256" key="6">
    <source>
        <dbReference type="ARBA" id="ARBA00023284"/>
    </source>
</evidence>
<evidence type="ECO:0000256" key="1">
    <source>
        <dbReference type="ARBA" id="ARBA00013017"/>
    </source>
</evidence>
<keyword evidence="2" id="KW-0575">Peroxidase</keyword>
<sequence length="182" mass="19949">MSTRSKRQPVAAAAAVAVRSGSDTKTDKSAKKDRAVDYRDIEVLNDTSEAVTLRQLCADGPVVVFLVPKANTPGCNRQYGSFTERYQEFTKLGVRCFVLSKDKPEALARWRAKYKSEVRGLSDPQQTLIAALKARKPPANTIRSHFVFSAGDANRVADAIPVSPDRSCELALQSVKEHLGKV</sequence>
<dbReference type="SUPFAM" id="SSF52833">
    <property type="entry name" value="Thioredoxin-like"/>
    <property type="match status" value="1"/>
</dbReference>
<feature type="domain" description="Thioredoxin" evidence="11">
    <location>
        <begin position="7"/>
        <end position="180"/>
    </location>
</feature>
<dbReference type="InterPro" id="IPR050924">
    <property type="entry name" value="Peroxiredoxin_BCP/PrxQ"/>
</dbReference>